<reference evidence="3" key="1">
    <citation type="submission" date="2020-11" db="EMBL/GenBank/DDBJ databases">
        <authorList>
            <consortium name="DOE Joint Genome Institute"/>
            <person name="Ahrendt S."/>
            <person name="Riley R."/>
            <person name="Andreopoulos W."/>
            <person name="Labutti K."/>
            <person name="Pangilinan J."/>
            <person name="Ruiz-Duenas F.J."/>
            <person name="Barrasa J.M."/>
            <person name="Sanchez-Garcia M."/>
            <person name="Camarero S."/>
            <person name="Miyauchi S."/>
            <person name="Serrano A."/>
            <person name="Linde D."/>
            <person name="Babiker R."/>
            <person name="Drula E."/>
            <person name="Ayuso-Fernandez I."/>
            <person name="Pacheco R."/>
            <person name="Padilla G."/>
            <person name="Ferreira P."/>
            <person name="Barriuso J."/>
            <person name="Kellner H."/>
            <person name="Castanera R."/>
            <person name="Alfaro M."/>
            <person name="Ramirez L."/>
            <person name="Pisabarro A.G."/>
            <person name="Kuo A."/>
            <person name="Tritt A."/>
            <person name="Lipzen A."/>
            <person name="He G."/>
            <person name="Yan M."/>
            <person name="Ng V."/>
            <person name="Cullen D."/>
            <person name="Martin F."/>
            <person name="Rosso M.-N."/>
            <person name="Henrissat B."/>
            <person name="Hibbett D."/>
            <person name="Martinez A.T."/>
            <person name="Grigoriev I.V."/>
        </authorList>
    </citation>
    <scope>NUCLEOTIDE SEQUENCE</scope>
    <source>
        <strain evidence="3">CIRM-BRFM 674</strain>
    </source>
</reference>
<evidence type="ECO:0000313" key="4">
    <source>
        <dbReference type="Proteomes" id="UP000807469"/>
    </source>
</evidence>
<proteinExistence type="predicted"/>
<evidence type="ECO:0000313" key="3">
    <source>
        <dbReference type="EMBL" id="KAF9475717.1"/>
    </source>
</evidence>
<dbReference type="Proteomes" id="UP000807469">
    <property type="component" value="Unassembled WGS sequence"/>
</dbReference>
<dbReference type="EMBL" id="MU155321">
    <property type="protein sequence ID" value="KAF9475717.1"/>
    <property type="molecule type" value="Genomic_DNA"/>
</dbReference>
<evidence type="ECO:0000256" key="2">
    <source>
        <dbReference type="SAM" id="Phobius"/>
    </source>
</evidence>
<feature type="region of interest" description="Disordered" evidence="1">
    <location>
        <begin position="1"/>
        <end position="80"/>
    </location>
</feature>
<evidence type="ECO:0000256" key="1">
    <source>
        <dbReference type="SAM" id="MobiDB-lite"/>
    </source>
</evidence>
<sequence>MATYQPAYNDQYYGPKSSSASSAARQQAYAKSRQNPYGGQPWPNGVPPNQPHSRSHGSQPSSSASAAASASSSSSSASIAYPSMPMPPPYAGAPPLPPGANIPQAQWQAGFWAPNPAYKGHPGGGVGPGGQQQGHVPWIPSQQWMVHRQHPPPGQQHQQQQQSTYNPYKRHPRPPSAEYLAMKLVDNPLGLQNMTPVSMYVPFSDALLFFFLSSFSCRLLPLLCLFVSGSLFSFIFISDPSLGVSDSHPSLLFFIRAPTKHAHNARMTLFRSLSIAIISVIFFWLDGHLHPCRVFKFGVHCRIRRP</sequence>
<keyword evidence="2" id="KW-1133">Transmembrane helix</keyword>
<keyword evidence="2" id="KW-0472">Membrane</keyword>
<gene>
    <name evidence="3" type="ORF">BDN70DRAFT_883334</name>
</gene>
<organism evidence="3 4">
    <name type="scientific">Pholiota conissans</name>
    <dbReference type="NCBI Taxonomy" id="109636"/>
    <lineage>
        <taxon>Eukaryota</taxon>
        <taxon>Fungi</taxon>
        <taxon>Dikarya</taxon>
        <taxon>Basidiomycota</taxon>
        <taxon>Agaricomycotina</taxon>
        <taxon>Agaricomycetes</taxon>
        <taxon>Agaricomycetidae</taxon>
        <taxon>Agaricales</taxon>
        <taxon>Agaricineae</taxon>
        <taxon>Strophariaceae</taxon>
        <taxon>Pholiota</taxon>
    </lineage>
</organism>
<feature type="compositionally biased region" description="Gly residues" evidence="1">
    <location>
        <begin position="121"/>
        <end position="132"/>
    </location>
</feature>
<feature type="compositionally biased region" description="Low complexity" evidence="1">
    <location>
        <begin position="16"/>
        <end position="34"/>
    </location>
</feature>
<dbReference type="OrthoDB" id="3255291at2759"/>
<feature type="transmembrane region" description="Helical" evidence="2">
    <location>
        <begin position="219"/>
        <end position="237"/>
    </location>
</feature>
<comment type="caution">
    <text evidence="3">The sequence shown here is derived from an EMBL/GenBank/DDBJ whole genome shotgun (WGS) entry which is preliminary data.</text>
</comment>
<keyword evidence="4" id="KW-1185">Reference proteome</keyword>
<feature type="region of interest" description="Disordered" evidence="1">
    <location>
        <begin position="112"/>
        <end position="172"/>
    </location>
</feature>
<accession>A0A9P6CR29</accession>
<name>A0A9P6CR29_9AGAR</name>
<protein>
    <submittedName>
        <fullName evidence="3">Uncharacterized protein</fullName>
    </submittedName>
</protein>
<dbReference type="AlphaFoldDB" id="A0A9P6CR29"/>
<feature type="compositionally biased region" description="Low complexity" evidence="1">
    <location>
        <begin position="58"/>
        <end position="80"/>
    </location>
</feature>
<keyword evidence="2" id="KW-0812">Transmembrane</keyword>
<feature type="transmembrane region" description="Helical" evidence="2">
    <location>
        <begin position="268"/>
        <end position="285"/>
    </location>
</feature>